<dbReference type="Pfam" id="PF13855">
    <property type="entry name" value="LRR_8"/>
    <property type="match status" value="1"/>
</dbReference>
<dbReference type="InterPro" id="IPR050216">
    <property type="entry name" value="LRR_domain-containing"/>
</dbReference>
<keyword evidence="1" id="KW-0433">Leucine-rich repeat</keyword>
<keyword evidence="2" id="KW-0677">Repeat</keyword>
<dbReference type="SMART" id="SM00369">
    <property type="entry name" value="LRR_TYP"/>
    <property type="match status" value="2"/>
</dbReference>
<evidence type="ECO:0000256" key="2">
    <source>
        <dbReference type="ARBA" id="ARBA00022737"/>
    </source>
</evidence>
<dbReference type="PROSITE" id="PS51450">
    <property type="entry name" value="LRR"/>
    <property type="match status" value="2"/>
</dbReference>
<dbReference type="InterPro" id="IPR001611">
    <property type="entry name" value="Leu-rich_rpt"/>
</dbReference>
<reference evidence="4" key="1">
    <citation type="submission" date="2018-03" db="EMBL/GenBank/DDBJ databases">
        <authorList>
            <person name="Guldener U."/>
        </authorList>
    </citation>
    <scope>NUCLEOTIDE SEQUENCE</scope>
</reference>
<feature type="region of interest" description="Disordered" evidence="3">
    <location>
        <begin position="18"/>
        <end position="57"/>
    </location>
</feature>
<dbReference type="PANTHER" id="PTHR48051:SF1">
    <property type="entry name" value="RAS SUPPRESSOR PROTEIN 1"/>
    <property type="match status" value="1"/>
</dbReference>
<dbReference type="SUPFAM" id="SSF52058">
    <property type="entry name" value="L domain-like"/>
    <property type="match status" value="1"/>
</dbReference>
<comment type="caution">
    <text evidence="4">The sequence shown here is derived from an EMBL/GenBank/DDBJ whole genome shotgun (WGS) entry which is preliminary data.</text>
</comment>
<dbReference type="GO" id="GO:0005737">
    <property type="term" value="C:cytoplasm"/>
    <property type="evidence" value="ECO:0007669"/>
    <property type="project" value="TreeGrafter"/>
</dbReference>
<dbReference type="InterPro" id="IPR032675">
    <property type="entry name" value="LRR_dom_sf"/>
</dbReference>
<dbReference type="AlphaFoldDB" id="A0AAE8MU00"/>
<gene>
    <name evidence="4" type="ORF">DNG_02694</name>
</gene>
<dbReference type="Proteomes" id="UP001187682">
    <property type="component" value="Unassembled WGS sequence"/>
</dbReference>
<dbReference type="EMBL" id="ONZQ02000003">
    <property type="protein sequence ID" value="SPN99842.1"/>
    <property type="molecule type" value="Genomic_DNA"/>
</dbReference>
<feature type="region of interest" description="Disordered" evidence="3">
    <location>
        <begin position="117"/>
        <end position="142"/>
    </location>
</feature>
<protein>
    <submittedName>
        <fullName evidence="4">Uncharacterized protein</fullName>
    </submittedName>
</protein>
<evidence type="ECO:0000313" key="4">
    <source>
        <dbReference type="EMBL" id="SPN99842.1"/>
    </source>
</evidence>
<accession>A0AAE8MU00</accession>
<feature type="region of interest" description="Disordered" evidence="3">
    <location>
        <begin position="340"/>
        <end position="368"/>
    </location>
</feature>
<proteinExistence type="predicted"/>
<evidence type="ECO:0000256" key="3">
    <source>
        <dbReference type="SAM" id="MobiDB-lite"/>
    </source>
</evidence>
<sequence length="493" mass="54073">MADELTLPQLPAVSWDERTQSISTRARKRARSNAAGAPPMFATSSDPAFFSSDDDPAIENYTPARRKKRLVGSWYEQQPLPSSDSCFGDDVIPQPKPNRKFVRNIDSGVWMAEAGDDTPFDDDAKSQAGPAYSPNPMPQLGRRRVPKLSEAEVTMRKVIQACLDEGQETIDISGLNLKSISSDTIAMLSTLTPIPIVAEGVPFEQRDANIKLFIANNGLETVPGTLFSLKNLTSLSLRGNRLEELPDSIGNLTNLRELNVAQNRLKHLPSSMLKLIGPGSKMTFLRISLNEFLEFDPSLVPEPSKSEVKFSSTSGISAYFKTRSPVRFLHSAQESLRFDAVPSPDAKSAKRGGDTASQTDLDGLSSPSRVPSLMELALRKCYQSSRLHQFPDLIDGWSDHLRGLFERLVAQQEAGGVHCSTCDTLVATPAIQWIEWWGVKDTSSAAPISLREHDRDVVPFLFVGCTTACGPRDIQPGTTLEDLAEAERSRIGS</sequence>
<evidence type="ECO:0000313" key="5">
    <source>
        <dbReference type="Proteomes" id="UP001187682"/>
    </source>
</evidence>
<keyword evidence="5" id="KW-1185">Reference proteome</keyword>
<organism evidence="4 5">
    <name type="scientific">Cephalotrichum gorgonifer</name>
    <dbReference type="NCBI Taxonomy" id="2041049"/>
    <lineage>
        <taxon>Eukaryota</taxon>
        <taxon>Fungi</taxon>
        <taxon>Dikarya</taxon>
        <taxon>Ascomycota</taxon>
        <taxon>Pezizomycotina</taxon>
        <taxon>Sordariomycetes</taxon>
        <taxon>Hypocreomycetidae</taxon>
        <taxon>Microascales</taxon>
        <taxon>Microascaceae</taxon>
        <taxon>Cephalotrichum</taxon>
    </lineage>
</organism>
<dbReference type="Gene3D" id="3.80.10.10">
    <property type="entry name" value="Ribonuclease Inhibitor"/>
    <property type="match status" value="1"/>
</dbReference>
<dbReference type="PANTHER" id="PTHR48051">
    <property type="match status" value="1"/>
</dbReference>
<dbReference type="SMART" id="SM00364">
    <property type="entry name" value="LRR_BAC"/>
    <property type="match status" value="2"/>
</dbReference>
<evidence type="ECO:0000256" key="1">
    <source>
        <dbReference type="ARBA" id="ARBA00022614"/>
    </source>
</evidence>
<feature type="compositionally biased region" description="Polar residues" evidence="3">
    <location>
        <begin position="355"/>
        <end position="368"/>
    </location>
</feature>
<name>A0AAE8MU00_9PEZI</name>
<dbReference type="InterPro" id="IPR003591">
    <property type="entry name" value="Leu-rich_rpt_typical-subtyp"/>
</dbReference>